<reference evidence="7 8" key="1">
    <citation type="submission" date="2017-09" db="EMBL/GenBank/DDBJ databases">
        <authorList>
            <person name="Ehlers B."/>
            <person name="Leendertz F.H."/>
        </authorList>
    </citation>
    <scope>NUCLEOTIDE SEQUENCE [LARGE SCALE GENOMIC DNA]</scope>
    <source>
        <strain evidence="7 8">CGMCC 4.6857</strain>
    </source>
</reference>
<dbReference type="EMBL" id="OBDY01000008">
    <property type="protein sequence ID" value="SNY47478.1"/>
    <property type="molecule type" value="Genomic_DNA"/>
</dbReference>
<accession>A0A285IHM4</accession>
<feature type="transmembrane region" description="Helical" evidence="4">
    <location>
        <begin position="353"/>
        <end position="372"/>
    </location>
</feature>
<dbReference type="SUPFAM" id="SSF81296">
    <property type="entry name" value="E set domains"/>
    <property type="match status" value="1"/>
</dbReference>
<feature type="signal peptide" evidence="5">
    <location>
        <begin position="1"/>
        <end position="28"/>
    </location>
</feature>
<dbReference type="RefSeq" id="WP_097321685.1">
    <property type="nucleotide sequence ID" value="NZ_OBDY01000008.1"/>
</dbReference>
<feature type="compositionally biased region" description="Gly residues" evidence="3">
    <location>
        <begin position="285"/>
        <end position="311"/>
    </location>
</feature>
<feature type="domain" description="CopC" evidence="6">
    <location>
        <begin position="29"/>
        <end position="145"/>
    </location>
</feature>
<feature type="region of interest" description="Disordered" evidence="3">
    <location>
        <begin position="228"/>
        <end position="353"/>
    </location>
</feature>
<evidence type="ECO:0000256" key="5">
    <source>
        <dbReference type="SAM" id="SignalP"/>
    </source>
</evidence>
<keyword evidence="2" id="KW-0186">Copper</keyword>
<organism evidence="7 8">
    <name type="scientific">Paractinoplanes atraurantiacus</name>
    <dbReference type="NCBI Taxonomy" id="1036182"/>
    <lineage>
        <taxon>Bacteria</taxon>
        <taxon>Bacillati</taxon>
        <taxon>Actinomycetota</taxon>
        <taxon>Actinomycetes</taxon>
        <taxon>Micromonosporales</taxon>
        <taxon>Micromonosporaceae</taxon>
        <taxon>Paractinoplanes</taxon>
    </lineage>
</organism>
<feature type="transmembrane region" description="Helical" evidence="4">
    <location>
        <begin position="201"/>
        <end position="220"/>
    </location>
</feature>
<evidence type="ECO:0000256" key="2">
    <source>
        <dbReference type="ARBA" id="ARBA00023008"/>
    </source>
</evidence>
<protein>
    <submittedName>
        <fullName evidence="7">Copper-binding protein CopC (Methionine-rich)</fullName>
    </submittedName>
</protein>
<keyword evidence="4" id="KW-0472">Membrane</keyword>
<proteinExistence type="predicted"/>
<dbReference type="AlphaFoldDB" id="A0A285IHM4"/>
<feature type="region of interest" description="Disordered" evidence="3">
    <location>
        <begin position="154"/>
        <end position="177"/>
    </location>
</feature>
<dbReference type="InterPro" id="IPR014755">
    <property type="entry name" value="Cu-Rt/internalin_Ig-like"/>
</dbReference>
<dbReference type="PROSITE" id="PS51318">
    <property type="entry name" value="TAT"/>
    <property type="match status" value="1"/>
</dbReference>
<evidence type="ECO:0000256" key="4">
    <source>
        <dbReference type="SAM" id="Phobius"/>
    </source>
</evidence>
<name>A0A285IHM4_9ACTN</name>
<dbReference type="InterPro" id="IPR007348">
    <property type="entry name" value="CopC_dom"/>
</dbReference>
<sequence length="639" mass="64945">MKPLRRGLLALAAVAVVVFGLPPSPAAAHGTLGMSVPAQGATVSAPLGSVELFFTEKVPDNAYFAISAPGGGRVDNGWEHAAPRALDKPVTEYFMVDGKFEPRQYTTGYPARVRVAHLPATGEYRVDYQSKASDGDPVRGSVTFKYTGPATAAPVGWTPPTGQPDATLGLSGDQGEVPVSAPASAAAPIAAPPADERGNGLFIWLAAAVAVAAAAGFLLWRRVPALSRGRSASRNQPKGRAPARDWPKSRASGASRSKGATSARGRSKGAATGGGQSKVVSSGGQVKGGASSGGQVKGGASSGGQVKGGASEGSRPEGDASGRGRPDGRGPEGRADDGEREPGGGDGRRSIPVGPLAVGAVVVALIGGYALGRSTAVPEAPASPPAPAAAAAVATGHQHSGGAATLEASGTAISSGGYTLQPVHRSQAAKATTTYTFRILGADKKPATRYAVVHDKPLHLVVIGRDLANFQHLHPTMAPDGLWSVPLALAKPGAYRIFADFTVENPAGAKVPLVLGADHHVPGDGPQTDLPPAATTAQAGPFSVTMEGSPKPGATVPVLFRVTRGGAPVSLERYLGSYGHLVILREGDLGYVHVHPDADLADGAVKVAVSIPAAARYRAFLEFQVDGKIQRAEFTLDLD</sequence>
<dbReference type="InterPro" id="IPR014756">
    <property type="entry name" value="Ig_E-set"/>
</dbReference>
<dbReference type="GO" id="GO:0042597">
    <property type="term" value="C:periplasmic space"/>
    <property type="evidence" value="ECO:0007669"/>
    <property type="project" value="InterPro"/>
</dbReference>
<dbReference type="Pfam" id="PF04234">
    <property type="entry name" value="CopC"/>
    <property type="match status" value="1"/>
</dbReference>
<dbReference type="GO" id="GO:0005507">
    <property type="term" value="F:copper ion binding"/>
    <property type="evidence" value="ECO:0007669"/>
    <property type="project" value="InterPro"/>
</dbReference>
<keyword evidence="4" id="KW-1133">Transmembrane helix</keyword>
<evidence type="ECO:0000256" key="3">
    <source>
        <dbReference type="SAM" id="MobiDB-lite"/>
    </source>
</evidence>
<feature type="compositionally biased region" description="Basic and acidic residues" evidence="3">
    <location>
        <begin position="314"/>
        <end position="349"/>
    </location>
</feature>
<keyword evidence="4" id="KW-0812">Transmembrane</keyword>
<feature type="compositionally biased region" description="Low complexity" evidence="3">
    <location>
        <begin position="249"/>
        <end position="264"/>
    </location>
</feature>
<dbReference type="OrthoDB" id="128043at2"/>
<evidence type="ECO:0000313" key="8">
    <source>
        <dbReference type="Proteomes" id="UP000219612"/>
    </source>
</evidence>
<gene>
    <name evidence="7" type="ORF">SAMN05421748_108146</name>
</gene>
<evidence type="ECO:0000259" key="6">
    <source>
        <dbReference type="Pfam" id="PF04234"/>
    </source>
</evidence>
<dbReference type="GO" id="GO:0046688">
    <property type="term" value="P:response to copper ion"/>
    <property type="evidence" value="ECO:0007669"/>
    <property type="project" value="InterPro"/>
</dbReference>
<feature type="chain" id="PRO_5013284196" evidence="5">
    <location>
        <begin position="29"/>
        <end position="639"/>
    </location>
</feature>
<dbReference type="Gene3D" id="2.60.40.1220">
    <property type="match status" value="1"/>
</dbReference>
<dbReference type="InterPro" id="IPR006311">
    <property type="entry name" value="TAT_signal"/>
</dbReference>
<evidence type="ECO:0000313" key="7">
    <source>
        <dbReference type="EMBL" id="SNY47478.1"/>
    </source>
</evidence>
<keyword evidence="8" id="KW-1185">Reference proteome</keyword>
<dbReference type="Proteomes" id="UP000219612">
    <property type="component" value="Unassembled WGS sequence"/>
</dbReference>
<evidence type="ECO:0000256" key="1">
    <source>
        <dbReference type="ARBA" id="ARBA00022729"/>
    </source>
</evidence>
<keyword evidence="1 5" id="KW-0732">Signal</keyword>